<feature type="transmembrane region" description="Helical" evidence="1">
    <location>
        <begin position="330"/>
        <end position="349"/>
    </location>
</feature>
<feature type="transmembrane region" description="Helical" evidence="1">
    <location>
        <begin position="29"/>
        <end position="56"/>
    </location>
</feature>
<feature type="transmembrane region" description="Helical" evidence="1">
    <location>
        <begin position="199"/>
        <end position="220"/>
    </location>
</feature>
<evidence type="ECO:0000313" key="4">
    <source>
        <dbReference type="Proteomes" id="UP000662572"/>
    </source>
</evidence>
<gene>
    <name evidence="3" type="ORF">GCM10011273_33010</name>
</gene>
<feature type="transmembrane region" description="Helical" evidence="1">
    <location>
        <begin position="123"/>
        <end position="146"/>
    </location>
</feature>
<sequence>MLGVALHATMAYTDPPFWIVQDAQRDNGFWIGFFVIHIFRMSLFFMLAGFFARLVFHKYGLKGFVANRAKRIALPLVVFWLPVIAAIITIAVMTSMKFVAAGGVAPPAPPPPTLATFPLTHLWFLYMLLLLYVGMLALRGIVVLVDRSGALRDGLGKLLGWGVKTGVAMPVLALPLVLVTAQATDWMRWIGIPTPDTGFVPNVMALTGFGVAFVFGWGLHRRADLLTTLAKQWMLNLLAAVIFTVYCLWDMDATASFDKVAGRDHLMYAASYSLAIWTWSFGLIGLAMKTLSKPSQVWRFLSDSSYWVYIVHLPLVLWFQYLLMDQNWPAGAKFTAVVAGTLVVGWVSYRFGVRHTIIGTLLNGRKCAPHKLKQAAAHATN</sequence>
<organism evidence="3 4">
    <name type="scientific">Asticcacaulis endophyticus</name>
    <dbReference type="NCBI Taxonomy" id="1395890"/>
    <lineage>
        <taxon>Bacteria</taxon>
        <taxon>Pseudomonadati</taxon>
        <taxon>Pseudomonadota</taxon>
        <taxon>Alphaproteobacteria</taxon>
        <taxon>Caulobacterales</taxon>
        <taxon>Caulobacteraceae</taxon>
        <taxon>Asticcacaulis</taxon>
    </lineage>
</organism>
<feature type="transmembrane region" description="Helical" evidence="1">
    <location>
        <begin position="266"/>
        <end position="286"/>
    </location>
</feature>
<feature type="domain" description="Acyltransferase 3" evidence="2">
    <location>
        <begin position="2"/>
        <end position="349"/>
    </location>
</feature>
<dbReference type="Pfam" id="PF01757">
    <property type="entry name" value="Acyl_transf_3"/>
    <property type="match status" value="1"/>
</dbReference>
<name>A0A918QEM2_9CAUL</name>
<dbReference type="PANTHER" id="PTHR36927:SF1">
    <property type="entry name" value="MDO-LIKE PROTEIN"/>
    <property type="match status" value="1"/>
</dbReference>
<dbReference type="PANTHER" id="PTHR36927">
    <property type="entry name" value="BLR4337 PROTEIN"/>
    <property type="match status" value="1"/>
</dbReference>
<evidence type="ECO:0000259" key="2">
    <source>
        <dbReference type="Pfam" id="PF01757"/>
    </source>
</evidence>
<dbReference type="EMBL" id="BMZB01000006">
    <property type="protein sequence ID" value="GGZ43578.1"/>
    <property type="molecule type" value="Genomic_DNA"/>
</dbReference>
<feature type="transmembrane region" description="Helical" evidence="1">
    <location>
        <begin position="232"/>
        <end position="251"/>
    </location>
</feature>
<accession>A0A918QEM2</accession>
<keyword evidence="1" id="KW-1133">Transmembrane helix</keyword>
<keyword evidence="1" id="KW-0472">Membrane</keyword>
<protein>
    <recommendedName>
        <fullName evidence="2">Acyltransferase 3 domain-containing protein</fullName>
    </recommendedName>
</protein>
<dbReference type="InterPro" id="IPR050623">
    <property type="entry name" value="Glucan_succinyl_AcylTrfase"/>
</dbReference>
<dbReference type="GO" id="GO:0016747">
    <property type="term" value="F:acyltransferase activity, transferring groups other than amino-acyl groups"/>
    <property type="evidence" value="ECO:0007669"/>
    <property type="project" value="InterPro"/>
</dbReference>
<keyword evidence="1" id="KW-0812">Transmembrane</keyword>
<comment type="caution">
    <text evidence="3">The sequence shown here is derived from an EMBL/GenBank/DDBJ whole genome shotgun (WGS) entry which is preliminary data.</text>
</comment>
<keyword evidence="4" id="KW-1185">Reference proteome</keyword>
<dbReference type="Proteomes" id="UP000662572">
    <property type="component" value="Unassembled WGS sequence"/>
</dbReference>
<dbReference type="InterPro" id="IPR002656">
    <property type="entry name" value="Acyl_transf_3_dom"/>
</dbReference>
<proteinExistence type="predicted"/>
<reference evidence="3" key="2">
    <citation type="submission" date="2020-09" db="EMBL/GenBank/DDBJ databases">
        <authorList>
            <person name="Sun Q."/>
            <person name="Kim S."/>
        </authorList>
    </citation>
    <scope>NUCLEOTIDE SEQUENCE</scope>
    <source>
        <strain evidence="3">KCTC 32296</strain>
    </source>
</reference>
<feature type="transmembrane region" description="Helical" evidence="1">
    <location>
        <begin position="158"/>
        <end position="179"/>
    </location>
</feature>
<evidence type="ECO:0000313" key="3">
    <source>
        <dbReference type="EMBL" id="GGZ43578.1"/>
    </source>
</evidence>
<feature type="transmembrane region" description="Helical" evidence="1">
    <location>
        <begin position="306"/>
        <end position="324"/>
    </location>
</feature>
<reference evidence="3" key="1">
    <citation type="journal article" date="2014" name="Int. J. Syst. Evol. Microbiol.">
        <title>Complete genome sequence of Corynebacterium casei LMG S-19264T (=DSM 44701T), isolated from a smear-ripened cheese.</title>
        <authorList>
            <consortium name="US DOE Joint Genome Institute (JGI-PGF)"/>
            <person name="Walter F."/>
            <person name="Albersmeier A."/>
            <person name="Kalinowski J."/>
            <person name="Ruckert C."/>
        </authorList>
    </citation>
    <scope>NUCLEOTIDE SEQUENCE</scope>
    <source>
        <strain evidence="3">KCTC 32296</strain>
    </source>
</reference>
<feature type="transmembrane region" description="Helical" evidence="1">
    <location>
        <begin position="77"/>
        <end position="103"/>
    </location>
</feature>
<dbReference type="AlphaFoldDB" id="A0A918QEM2"/>
<evidence type="ECO:0000256" key="1">
    <source>
        <dbReference type="SAM" id="Phobius"/>
    </source>
</evidence>